<accession>A0A2H0V135</accession>
<reference evidence="2" key="1">
    <citation type="submission" date="2017-09" db="EMBL/GenBank/DDBJ databases">
        <title>Depth-based differentiation of microbial function through sediment-hosted aquifers and enrichment of novel symbionts in the deep terrestrial subsurface.</title>
        <authorList>
            <person name="Probst A.J."/>
            <person name="Ladd B."/>
            <person name="Jarett J.K."/>
            <person name="Geller-Mcgrath D.E."/>
            <person name="Sieber C.M.K."/>
            <person name="Emerson J.B."/>
            <person name="Anantharaman K."/>
            <person name="Thomas B.C."/>
            <person name="Malmstrom R."/>
            <person name="Stieglmeier M."/>
            <person name="Klingl A."/>
            <person name="Woyke T."/>
            <person name="Ryan C.M."/>
            <person name="Banfield J.F."/>
        </authorList>
    </citation>
    <scope>NUCLEOTIDE SEQUENCE [LARGE SCALE GENOMIC DNA]</scope>
</reference>
<sequence length="84" mass="9525">MITERSVSEVRARCNPILGRPDLIDKINRCTPSAATIVIKTETGDEGLAKAGRWLRILYRDYPGEYKTLMAENQSSRTITVRQE</sequence>
<gene>
    <name evidence="1" type="ORF">COT99_04210</name>
</gene>
<dbReference type="AlphaFoldDB" id="A0A2H0V135"/>
<organism evidence="1 2">
    <name type="scientific">Candidatus Falkowbacteria bacterium CG10_big_fil_rev_8_21_14_0_10_43_10</name>
    <dbReference type="NCBI Taxonomy" id="1974567"/>
    <lineage>
        <taxon>Bacteria</taxon>
        <taxon>Candidatus Falkowiibacteriota</taxon>
    </lineage>
</organism>
<dbReference type="EMBL" id="PFAR01000050">
    <property type="protein sequence ID" value="PIR92801.1"/>
    <property type="molecule type" value="Genomic_DNA"/>
</dbReference>
<name>A0A2H0V135_9BACT</name>
<protein>
    <submittedName>
        <fullName evidence="1">Uncharacterized protein</fullName>
    </submittedName>
</protein>
<comment type="caution">
    <text evidence="1">The sequence shown here is derived from an EMBL/GenBank/DDBJ whole genome shotgun (WGS) entry which is preliminary data.</text>
</comment>
<evidence type="ECO:0000313" key="2">
    <source>
        <dbReference type="Proteomes" id="UP000228626"/>
    </source>
</evidence>
<evidence type="ECO:0000313" key="1">
    <source>
        <dbReference type="EMBL" id="PIR92801.1"/>
    </source>
</evidence>
<proteinExistence type="predicted"/>
<dbReference type="Proteomes" id="UP000228626">
    <property type="component" value="Unassembled WGS sequence"/>
</dbReference>